<dbReference type="Proteomes" id="UP000191500">
    <property type="component" value="Unassembled WGS sequence"/>
</dbReference>
<name>A0A1V6UU13_9EURO</name>
<evidence type="ECO:0000259" key="2">
    <source>
        <dbReference type="Pfam" id="PF21666"/>
    </source>
</evidence>
<dbReference type="PANTHER" id="PTHR33119">
    <property type="entry name" value="IFI3P"/>
    <property type="match status" value="1"/>
</dbReference>
<comment type="caution">
    <text evidence="3">The sequence shown here is derived from an EMBL/GenBank/DDBJ whole genome shotgun (WGS) entry which is preliminary data.</text>
</comment>
<protein>
    <submittedName>
        <fullName evidence="3">Uncharacterized protein</fullName>
    </submittedName>
</protein>
<reference evidence="4" key="1">
    <citation type="journal article" date="2017" name="Nat. Microbiol.">
        <title>Global analysis of biosynthetic gene clusters reveals vast potential of secondary metabolite production in Penicillium species.</title>
        <authorList>
            <person name="Nielsen J.C."/>
            <person name="Grijseels S."/>
            <person name="Prigent S."/>
            <person name="Ji B."/>
            <person name="Dainat J."/>
            <person name="Nielsen K.F."/>
            <person name="Frisvad J.C."/>
            <person name="Workman M."/>
            <person name="Nielsen J."/>
        </authorList>
    </citation>
    <scope>NUCLEOTIDE SEQUENCE [LARGE SCALE GENOMIC DNA]</scope>
    <source>
        <strain evidence="4">IBT 31321</strain>
    </source>
</reference>
<dbReference type="PANTHER" id="PTHR33119:SF1">
    <property type="entry name" value="FE2OG DIOXYGENASE DOMAIN-CONTAINING PROTEIN"/>
    <property type="match status" value="1"/>
</dbReference>
<dbReference type="STRING" id="36646.A0A1V6UU13"/>
<feature type="domain" description="DUF4246" evidence="2">
    <location>
        <begin position="11"/>
        <end position="65"/>
    </location>
</feature>
<gene>
    <name evidence="3" type="ORF">PENCOP_c004G05506</name>
</gene>
<dbReference type="AlphaFoldDB" id="A0A1V6UU13"/>
<evidence type="ECO:0000313" key="3">
    <source>
        <dbReference type="EMBL" id="OQE41911.1"/>
    </source>
</evidence>
<accession>A0A1V6UU13</accession>
<keyword evidence="4" id="KW-1185">Reference proteome</keyword>
<feature type="domain" description="DUF4246" evidence="1">
    <location>
        <begin position="76"/>
        <end position="126"/>
    </location>
</feature>
<dbReference type="InterPro" id="IPR025340">
    <property type="entry name" value="DUF4246"/>
</dbReference>
<sequence length="131" mass="15497">MDPTPIKLDNSGTDNRFAHGITDWRQTPQLFLRELCMLQFMSYVTEQPEWENKCEEPQTLEEWHQHVDSVFDLDETSWQWCVRELRDKASDLKRTAYVAVFDADPRVIKSQISGDLLKQLRESTSPFSFRN</sequence>
<evidence type="ECO:0000259" key="1">
    <source>
        <dbReference type="Pfam" id="PF14033"/>
    </source>
</evidence>
<organism evidence="3 4">
    <name type="scientific">Penicillium coprophilum</name>
    <dbReference type="NCBI Taxonomy" id="36646"/>
    <lineage>
        <taxon>Eukaryota</taxon>
        <taxon>Fungi</taxon>
        <taxon>Dikarya</taxon>
        <taxon>Ascomycota</taxon>
        <taxon>Pezizomycotina</taxon>
        <taxon>Eurotiomycetes</taxon>
        <taxon>Eurotiomycetidae</taxon>
        <taxon>Eurotiales</taxon>
        <taxon>Aspergillaceae</taxon>
        <taxon>Penicillium</taxon>
    </lineage>
</organism>
<dbReference type="Pfam" id="PF14033">
    <property type="entry name" value="DUF4246"/>
    <property type="match status" value="1"/>
</dbReference>
<dbReference type="EMBL" id="MDDG01000004">
    <property type="protein sequence ID" value="OQE41911.1"/>
    <property type="molecule type" value="Genomic_DNA"/>
</dbReference>
<dbReference type="InterPro" id="IPR049192">
    <property type="entry name" value="DUF4246_C"/>
</dbReference>
<dbReference type="Pfam" id="PF21666">
    <property type="entry name" value="DUF4246_N"/>
    <property type="match status" value="1"/>
</dbReference>
<proteinExistence type="predicted"/>
<evidence type="ECO:0000313" key="4">
    <source>
        <dbReference type="Proteomes" id="UP000191500"/>
    </source>
</evidence>
<dbReference type="InterPro" id="IPR049207">
    <property type="entry name" value="DUF4246_N"/>
</dbReference>